<sequence>MSHRLAHLNVIDQKRQQIKQAMQQCRQRTLALFQGIDYDTLCRQAHPEFSPVGWHLGHIAYTEALWILEHNAKKPRQFSEFGHLFIADGLPKAERQNLPTLAEIQVYLDTVRSQVLDYLETTNLNQQERLWRWLIQHESQHSETIAFVLELLKVQGSEVIQDLPSTQHLSEMIEIPAGYFEMGDDSINALDNERPVHRVYLDTYWIDRYPTTCGQYQKFIHAGGYQNPEWWSDAGWQWQQQAQVTQPLYWQNAIPDHPVSGVSWYEAEAYARFVGKRLPTEAEWEKAASWDDTHECRYTYPWEDTALNPGQCNHDCAIAQTTSVDSYPDGQSVYGCYDMLGNVWEWTASLFQEYPGFTYYPYIGYSQVYFDEQHYVLRGGSWATRPWALRCSFRNWYHPHIRQIFAGFRCAK</sequence>
<organism evidence="6 7">
    <name type="scientific">Gloeocapsopsis dulcis AAB1 = 1H9</name>
    <dbReference type="NCBI Taxonomy" id="1433147"/>
    <lineage>
        <taxon>Bacteria</taxon>
        <taxon>Bacillati</taxon>
        <taxon>Cyanobacteriota</taxon>
        <taxon>Cyanophyceae</taxon>
        <taxon>Oscillatoriophycideae</taxon>
        <taxon>Chroococcales</taxon>
        <taxon>Chroococcaceae</taxon>
        <taxon>Gloeocapsopsis</taxon>
        <taxon>Gloeocapsopsis dulcis</taxon>
    </lineage>
</organism>
<dbReference type="SUPFAM" id="SSF56436">
    <property type="entry name" value="C-type lectin-like"/>
    <property type="match status" value="1"/>
</dbReference>
<dbReference type="InterPro" id="IPR024775">
    <property type="entry name" value="DinB-like"/>
</dbReference>
<dbReference type="InterPro" id="IPR034660">
    <property type="entry name" value="DinB/YfiT-like"/>
</dbReference>
<evidence type="ECO:0000313" key="7">
    <source>
        <dbReference type="Proteomes" id="UP000441797"/>
    </source>
</evidence>
<dbReference type="EMBL" id="NAPY01000005">
    <property type="protein sequence ID" value="MUL35679.1"/>
    <property type="molecule type" value="Genomic_DNA"/>
</dbReference>
<evidence type="ECO:0000256" key="1">
    <source>
        <dbReference type="ARBA" id="ARBA00023002"/>
    </source>
</evidence>
<dbReference type="InterPro" id="IPR042095">
    <property type="entry name" value="SUMF_sf"/>
</dbReference>
<keyword evidence="7" id="KW-1185">Reference proteome</keyword>
<protein>
    <recommendedName>
        <fullName evidence="8">Ergothioneine biosynthesis protein EgtB</fullName>
    </recommendedName>
</protein>
<dbReference type="InterPro" id="IPR051043">
    <property type="entry name" value="Sulfatase_Mod_Factor_Kinase"/>
</dbReference>
<dbReference type="Gene3D" id="3.90.1580.10">
    <property type="entry name" value="paralog of FGE (formylglycine-generating enzyme)"/>
    <property type="match status" value="1"/>
</dbReference>
<dbReference type="InterPro" id="IPR005532">
    <property type="entry name" value="SUMF_dom"/>
</dbReference>
<comment type="caution">
    <text evidence="6">The sequence shown here is derived from an EMBL/GenBank/DDBJ whole genome shotgun (WGS) entry which is preliminary data.</text>
</comment>
<name>A0A6N8FS47_9CHRO</name>
<dbReference type="OrthoDB" id="9768004at2"/>
<keyword evidence="2" id="KW-0408">Iron</keyword>
<dbReference type="Pfam" id="PF12867">
    <property type="entry name" value="DinB_2"/>
    <property type="match status" value="1"/>
</dbReference>
<dbReference type="PANTHER" id="PTHR23150:SF36">
    <property type="entry name" value="HERCYNINE OXYGENASE"/>
    <property type="match status" value="1"/>
</dbReference>
<keyword evidence="1" id="KW-0560">Oxidoreductase</keyword>
<evidence type="ECO:0008006" key="8">
    <source>
        <dbReference type="Google" id="ProtNLM"/>
    </source>
</evidence>
<proteinExistence type="predicted"/>
<dbReference type="RefSeq" id="WP_105219107.1">
    <property type="nucleotide sequence ID" value="NZ_CAWNSU010000030.1"/>
</dbReference>
<evidence type="ECO:0000256" key="3">
    <source>
        <dbReference type="ARBA" id="ARBA00037882"/>
    </source>
</evidence>
<evidence type="ECO:0000259" key="5">
    <source>
        <dbReference type="Pfam" id="PF12867"/>
    </source>
</evidence>
<dbReference type="SUPFAM" id="SSF109854">
    <property type="entry name" value="DinB/YfiT-like putative metalloenzymes"/>
    <property type="match status" value="1"/>
</dbReference>
<feature type="domain" description="Sulfatase-modifying factor enzyme-like" evidence="4">
    <location>
        <begin position="170"/>
        <end position="412"/>
    </location>
</feature>
<gene>
    <name evidence="6" type="ORF">BWI75_04760</name>
</gene>
<feature type="domain" description="DinB-like" evidence="5">
    <location>
        <begin position="22"/>
        <end position="145"/>
    </location>
</feature>
<reference evidence="6 7" key="1">
    <citation type="journal article" date="2019" name="Front. Microbiol.">
        <title>Genomic Features for Desiccation Tolerance and Sugar Biosynthesis in the Extremophile Gloeocapsopsis sp. UTEX B3054.</title>
        <authorList>
            <person name="Urrejola C."/>
            <person name="Alcorta J."/>
            <person name="Salas L."/>
            <person name="Vasquez M."/>
            <person name="Polz M.F."/>
            <person name="Vicuna R."/>
            <person name="Diez B."/>
        </authorList>
    </citation>
    <scope>NUCLEOTIDE SEQUENCE [LARGE SCALE GENOMIC DNA]</scope>
    <source>
        <strain evidence="6 7">1H9</strain>
    </source>
</reference>
<evidence type="ECO:0000256" key="2">
    <source>
        <dbReference type="ARBA" id="ARBA00023004"/>
    </source>
</evidence>
<accession>A0A6N8FS47</accession>
<dbReference type="Pfam" id="PF03781">
    <property type="entry name" value="FGE-sulfatase"/>
    <property type="match status" value="1"/>
</dbReference>
<dbReference type="Gene3D" id="1.20.120.450">
    <property type="entry name" value="dinb family like domain"/>
    <property type="match status" value="1"/>
</dbReference>
<dbReference type="PANTHER" id="PTHR23150">
    <property type="entry name" value="SULFATASE MODIFYING FACTOR 1, 2"/>
    <property type="match status" value="1"/>
</dbReference>
<dbReference type="AlphaFoldDB" id="A0A6N8FS47"/>
<dbReference type="InterPro" id="IPR016187">
    <property type="entry name" value="CTDL_fold"/>
</dbReference>
<evidence type="ECO:0000313" key="6">
    <source>
        <dbReference type="EMBL" id="MUL35679.1"/>
    </source>
</evidence>
<dbReference type="Proteomes" id="UP000441797">
    <property type="component" value="Unassembled WGS sequence"/>
</dbReference>
<comment type="pathway">
    <text evidence="3">Amino-acid biosynthesis; ergothioneine biosynthesis.</text>
</comment>
<evidence type="ECO:0000259" key="4">
    <source>
        <dbReference type="Pfam" id="PF03781"/>
    </source>
</evidence>